<evidence type="ECO:0000256" key="1">
    <source>
        <dbReference type="SAM" id="MobiDB-lite"/>
    </source>
</evidence>
<feature type="compositionally biased region" description="Basic and acidic residues" evidence="1">
    <location>
        <begin position="395"/>
        <end position="404"/>
    </location>
</feature>
<dbReference type="EnsemblMetazoa" id="CJA03441.1">
    <property type="protein sequence ID" value="CJA03441.1"/>
    <property type="gene ID" value="WBGene00122645"/>
</dbReference>
<reference evidence="2" key="2">
    <citation type="submission" date="2022-06" db="UniProtKB">
        <authorList>
            <consortium name="EnsemblMetazoa"/>
        </authorList>
    </citation>
    <scope>IDENTIFICATION</scope>
    <source>
        <strain evidence="2">DF5081</strain>
    </source>
</reference>
<feature type="compositionally biased region" description="Low complexity" evidence="1">
    <location>
        <begin position="434"/>
        <end position="467"/>
    </location>
</feature>
<evidence type="ECO:0000313" key="2">
    <source>
        <dbReference type="EnsemblMetazoa" id="CJA03441.1"/>
    </source>
</evidence>
<feature type="compositionally biased region" description="Basic and acidic residues" evidence="1">
    <location>
        <begin position="249"/>
        <end position="261"/>
    </location>
</feature>
<proteinExistence type="predicted"/>
<feature type="region of interest" description="Disordered" evidence="1">
    <location>
        <begin position="144"/>
        <end position="286"/>
    </location>
</feature>
<name>A0A8R1DI40_CAEJA</name>
<feature type="compositionally biased region" description="Low complexity" evidence="1">
    <location>
        <begin position="345"/>
        <end position="364"/>
    </location>
</feature>
<feature type="compositionally biased region" description="Basic and acidic residues" evidence="1">
    <location>
        <begin position="164"/>
        <end position="180"/>
    </location>
</feature>
<feature type="compositionally biased region" description="Acidic residues" evidence="1">
    <location>
        <begin position="181"/>
        <end position="191"/>
    </location>
</feature>
<dbReference type="Proteomes" id="UP000005237">
    <property type="component" value="Unassembled WGS sequence"/>
</dbReference>
<accession>A0A8R1DI40</accession>
<feature type="region of interest" description="Disordered" evidence="1">
    <location>
        <begin position="432"/>
        <end position="467"/>
    </location>
</feature>
<feature type="compositionally biased region" description="Basic and acidic residues" evidence="1">
    <location>
        <begin position="268"/>
        <end position="282"/>
    </location>
</feature>
<feature type="compositionally biased region" description="Basic and acidic residues" evidence="1">
    <location>
        <begin position="324"/>
        <end position="337"/>
    </location>
</feature>
<feature type="compositionally biased region" description="Basic and acidic residues" evidence="1">
    <location>
        <begin position="144"/>
        <end position="156"/>
    </location>
</feature>
<evidence type="ECO:0000313" key="3">
    <source>
        <dbReference type="Proteomes" id="UP000005237"/>
    </source>
</evidence>
<feature type="region of interest" description="Disordered" evidence="1">
    <location>
        <begin position="304"/>
        <end position="404"/>
    </location>
</feature>
<dbReference type="AlphaFoldDB" id="A0A8R1DI40"/>
<dbReference type="GO" id="GO:0048557">
    <property type="term" value="P:embryonic digestive tract morphogenesis"/>
    <property type="evidence" value="ECO:0007669"/>
    <property type="project" value="EnsemblMetazoa"/>
</dbReference>
<keyword evidence="3" id="KW-1185">Reference proteome</keyword>
<reference evidence="3" key="1">
    <citation type="submission" date="2010-08" db="EMBL/GenBank/DDBJ databases">
        <authorList>
            <consortium name="Caenorhabditis japonica Sequencing Consortium"/>
            <person name="Wilson R.K."/>
        </authorList>
    </citation>
    <scope>NUCLEOTIDE SEQUENCE [LARGE SCALE GENOMIC DNA]</scope>
    <source>
        <strain evidence="3">DF5081</strain>
    </source>
</reference>
<feature type="compositionally biased region" description="Low complexity" evidence="1">
    <location>
        <begin position="233"/>
        <end position="242"/>
    </location>
</feature>
<sequence>MCPFCRKCTYGYKTISGYRRHLNAAPIHHCHLRRIYEFAKMNCRSTELEPIDKWDNWTRRNVYVAYHGCEPPVNEIVLTPSPTKSAYVQNPEERTRLVHDEERRRKAVRSLAFVGKEGGTSVNDHNVMQRAVYLQVRRNLEHSKRYPEPEEIRPDETKEDGEQEKEAVTVAEKEGEKRVEEEEDMGDEDQEVLASPQLPMGSVPTEEPRKSRRLAVTSSSAASSPCKSPEPLPSTSSLPVTPIKNRRKVSSEERSVSHDDSPAPQTGDPRERLRQKLRDEQYAKMVAKRAQQVKRLISYKTFKKEQPVPKKPRKAMNYTVSVKSEGEDGHRSERHGEVDDEEYVTSTTTEQTIEPTTSSSIPTTRKSARCAKKVESFQNMEKARETSASPVKPKIPKEPEERPLKSMLARSFAAGVRPSMAKYQVPIDSFSTTISGRSLSSGAISSKSPRDSSSPEALGTISSSTGGNSVGGGLFARVLRAQAQDKAPAKRPTLLARRPLILSPRKKASTSLVNHESSPIIPSSAIEVVDEEILIYAKEMDVDVVEEEVITEATIDDVAATSSDNDKPVLTLAEALELKGDDGVVNNQELEEISKELMKDPGYYRSVEDAFKLRTATKIRADMRLSRHCMRQIEAARARARLFGEGNEDQYQIYYSNDGAQVVSKNDPKWRKLQQQQQFPGDEEEQE</sequence>
<protein>
    <submittedName>
        <fullName evidence="2">Uncharacterized protein</fullName>
    </submittedName>
</protein>
<organism evidence="2 3">
    <name type="scientific">Caenorhabditis japonica</name>
    <dbReference type="NCBI Taxonomy" id="281687"/>
    <lineage>
        <taxon>Eukaryota</taxon>
        <taxon>Metazoa</taxon>
        <taxon>Ecdysozoa</taxon>
        <taxon>Nematoda</taxon>
        <taxon>Chromadorea</taxon>
        <taxon>Rhabditida</taxon>
        <taxon>Rhabditina</taxon>
        <taxon>Rhabditomorpha</taxon>
        <taxon>Rhabditoidea</taxon>
        <taxon>Rhabditidae</taxon>
        <taxon>Peloderinae</taxon>
        <taxon>Caenorhabditis</taxon>
    </lineage>
</organism>